<accession>A0ABV7Z2U5</accession>
<organism evidence="10 11">
    <name type="scientific">Deinococcus rufus</name>
    <dbReference type="NCBI Taxonomy" id="2136097"/>
    <lineage>
        <taxon>Bacteria</taxon>
        <taxon>Thermotogati</taxon>
        <taxon>Deinococcota</taxon>
        <taxon>Deinococci</taxon>
        <taxon>Deinococcales</taxon>
        <taxon>Deinococcaceae</taxon>
        <taxon>Deinococcus</taxon>
    </lineage>
</organism>
<evidence type="ECO:0000259" key="9">
    <source>
        <dbReference type="Pfam" id="PF01850"/>
    </source>
</evidence>
<dbReference type="HAMAP" id="MF_00265">
    <property type="entry name" value="VapC_Nob1"/>
    <property type="match status" value="1"/>
</dbReference>
<dbReference type="InterPro" id="IPR050556">
    <property type="entry name" value="Type_II_TA_system_RNase"/>
</dbReference>
<dbReference type="Proteomes" id="UP001595803">
    <property type="component" value="Unassembled WGS sequence"/>
</dbReference>
<name>A0ABV7Z2U5_9DEIO</name>
<gene>
    <name evidence="8" type="primary">vapC</name>
    <name evidence="10" type="ORF">ACFOSB_01640</name>
</gene>
<dbReference type="InterPro" id="IPR029060">
    <property type="entry name" value="PIN-like_dom_sf"/>
</dbReference>
<dbReference type="EMBL" id="JBHRZG010000002">
    <property type="protein sequence ID" value="MFC3831563.1"/>
    <property type="molecule type" value="Genomic_DNA"/>
</dbReference>
<sequence length="139" mass="15232">MTLYCLDTNVISAVMAGDQAVIKRWVGATREGHGVSLSAVTYYEVKRGLDLPRLARKYAAFQGIVAQSQILIPNLPTYDVAAQIYQDLKVSGTPIEDADILIAATALAFGATLVTRNIKHMQRITGLSLESWHAEKEQQ</sequence>
<feature type="binding site" evidence="8">
    <location>
        <position position="99"/>
    </location>
    <ligand>
        <name>Mg(2+)</name>
        <dbReference type="ChEBI" id="CHEBI:18420"/>
    </ligand>
</feature>
<evidence type="ECO:0000256" key="8">
    <source>
        <dbReference type="HAMAP-Rule" id="MF_00265"/>
    </source>
</evidence>
<keyword evidence="8" id="KW-0800">Toxin</keyword>
<protein>
    <recommendedName>
        <fullName evidence="8">Ribonuclease VapC</fullName>
        <shortName evidence="8">RNase VapC</shortName>
        <ecNumber evidence="8">3.1.-.-</ecNumber>
    </recommendedName>
    <alternativeName>
        <fullName evidence="8">Toxin VapC</fullName>
    </alternativeName>
</protein>
<evidence type="ECO:0000256" key="3">
    <source>
        <dbReference type="ARBA" id="ARBA00022722"/>
    </source>
</evidence>
<evidence type="ECO:0000256" key="4">
    <source>
        <dbReference type="ARBA" id="ARBA00022723"/>
    </source>
</evidence>
<evidence type="ECO:0000256" key="7">
    <source>
        <dbReference type="ARBA" id="ARBA00038093"/>
    </source>
</evidence>
<comment type="caution">
    <text evidence="10">The sequence shown here is derived from an EMBL/GenBank/DDBJ whole genome shotgun (WGS) entry which is preliminary data.</text>
</comment>
<comment type="similarity">
    <text evidence="7 8">Belongs to the PINc/VapC protein family.</text>
</comment>
<keyword evidence="11" id="KW-1185">Reference proteome</keyword>
<dbReference type="SUPFAM" id="SSF88723">
    <property type="entry name" value="PIN domain-like"/>
    <property type="match status" value="1"/>
</dbReference>
<evidence type="ECO:0000256" key="2">
    <source>
        <dbReference type="ARBA" id="ARBA00022649"/>
    </source>
</evidence>
<proteinExistence type="inferred from homology"/>
<comment type="function">
    <text evidence="8">Toxic component of a toxin-antitoxin (TA) system. An RNase.</text>
</comment>
<keyword evidence="5 8" id="KW-0378">Hydrolase</keyword>
<comment type="cofactor">
    <cofactor evidence="1 8">
        <name>Mg(2+)</name>
        <dbReference type="ChEBI" id="CHEBI:18420"/>
    </cofactor>
</comment>
<evidence type="ECO:0000313" key="10">
    <source>
        <dbReference type="EMBL" id="MFC3831563.1"/>
    </source>
</evidence>
<keyword evidence="3 8" id="KW-0540">Nuclease</keyword>
<evidence type="ECO:0000256" key="5">
    <source>
        <dbReference type="ARBA" id="ARBA00022801"/>
    </source>
</evidence>
<dbReference type="InterPro" id="IPR002716">
    <property type="entry name" value="PIN_dom"/>
</dbReference>
<dbReference type="PANTHER" id="PTHR33653:SF1">
    <property type="entry name" value="RIBONUCLEASE VAPC2"/>
    <property type="match status" value="1"/>
</dbReference>
<evidence type="ECO:0000313" key="11">
    <source>
        <dbReference type="Proteomes" id="UP001595803"/>
    </source>
</evidence>
<dbReference type="PANTHER" id="PTHR33653">
    <property type="entry name" value="RIBONUCLEASE VAPC2"/>
    <property type="match status" value="1"/>
</dbReference>
<keyword evidence="6 8" id="KW-0460">Magnesium</keyword>
<feature type="domain" description="PIN" evidence="9">
    <location>
        <begin position="4"/>
        <end position="119"/>
    </location>
</feature>
<feature type="binding site" evidence="8">
    <location>
        <position position="7"/>
    </location>
    <ligand>
        <name>Mg(2+)</name>
        <dbReference type="ChEBI" id="CHEBI:18420"/>
    </ligand>
</feature>
<evidence type="ECO:0000256" key="1">
    <source>
        <dbReference type="ARBA" id="ARBA00001946"/>
    </source>
</evidence>
<dbReference type="Gene3D" id="3.40.50.1010">
    <property type="entry name" value="5'-nuclease"/>
    <property type="match status" value="1"/>
</dbReference>
<keyword evidence="2 8" id="KW-1277">Toxin-antitoxin system</keyword>
<dbReference type="RefSeq" id="WP_295823140.1">
    <property type="nucleotide sequence ID" value="NZ_JBHRZG010000002.1"/>
</dbReference>
<evidence type="ECO:0000256" key="6">
    <source>
        <dbReference type="ARBA" id="ARBA00022842"/>
    </source>
</evidence>
<keyword evidence="4 8" id="KW-0479">Metal-binding</keyword>
<dbReference type="Pfam" id="PF01850">
    <property type="entry name" value="PIN"/>
    <property type="match status" value="1"/>
</dbReference>
<dbReference type="InterPro" id="IPR022907">
    <property type="entry name" value="VapC_family"/>
</dbReference>
<reference evidence="11" key="1">
    <citation type="journal article" date="2019" name="Int. J. Syst. Evol. Microbiol.">
        <title>The Global Catalogue of Microorganisms (GCM) 10K type strain sequencing project: providing services to taxonomists for standard genome sequencing and annotation.</title>
        <authorList>
            <consortium name="The Broad Institute Genomics Platform"/>
            <consortium name="The Broad Institute Genome Sequencing Center for Infectious Disease"/>
            <person name="Wu L."/>
            <person name="Ma J."/>
        </authorList>
    </citation>
    <scope>NUCLEOTIDE SEQUENCE [LARGE SCALE GENOMIC DNA]</scope>
    <source>
        <strain evidence="11">CCTCC AB 2017081</strain>
    </source>
</reference>
<dbReference type="EC" id="3.1.-.-" evidence="8"/>